<keyword evidence="9" id="KW-1185">Reference proteome</keyword>
<gene>
    <name evidence="8" type="ORF">A374_01964</name>
</gene>
<dbReference type="GO" id="GO:0005829">
    <property type="term" value="C:cytosol"/>
    <property type="evidence" value="ECO:0007669"/>
    <property type="project" value="TreeGrafter"/>
</dbReference>
<evidence type="ECO:0000256" key="3">
    <source>
        <dbReference type="ARBA" id="ARBA00022679"/>
    </source>
</evidence>
<dbReference type="PIRSF" id="PIRSF001369">
    <property type="entry name" value="Citrate_synth"/>
    <property type="match status" value="1"/>
</dbReference>
<dbReference type="PANTHER" id="PTHR11739:SF4">
    <property type="entry name" value="CITRATE SYNTHASE, PEROXISOMAL"/>
    <property type="match status" value="1"/>
</dbReference>
<dbReference type="GO" id="GO:0036440">
    <property type="term" value="F:citrate synthase activity"/>
    <property type="evidence" value="ECO:0007669"/>
    <property type="project" value="UniProtKB-EC"/>
</dbReference>
<sequence length="363" mass="39638">MQKGLKGVIAVETTIGHVDGEQGLLLYRGQPVETLTGTYSFEEVAFFLWYGHFPSPTEKETFTCALKQARSIPPYLQNVLQALPLETDQMSVVRTAISALGLPAYSFKPTIEEAITLTGIMPSIIAWWHRRQAGQPYLPARSDLDHVENYLYMLTGETHSHASVRALENYMILTMEHGMNASTFAARVTVSSESDLVSSITSALGTMKGPLHGGAPSGVIALLDEIAASDGDCTRVLTKKLQQGERLMGFGHRVYKTKDPRAQALKAQLLQTAGDDPWLDLALQTETTAIELLQAYKPGRSLYTNVEFYAAAIMKAIGLAPSLFTPTFSASRVVGWSAHVLEQAADNTIFRPDAAYVGSWPQA</sequence>
<proteinExistence type="inferred from homology"/>
<protein>
    <recommendedName>
        <fullName evidence="5">Citrate synthase</fullName>
    </recommendedName>
</protein>
<dbReference type="PRINTS" id="PR00143">
    <property type="entry name" value="CITRTSNTHASE"/>
</dbReference>
<feature type="active site" evidence="6">
    <location>
        <position position="252"/>
    </location>
</feature>
<evidence type="ECO:0000256" key="4">
    <source>
        <dbReference type="ARBA" id="ARBA00049288"/>
    </source>
</evidence>
<dbReference type="Pfam" id="PF00285">
    <property type="entry name" value="Citrate_synt"/>
    <property type="match status" value="1"/>
</dbReference>
<comment type="caution">
    <text evidence="8">The sequence shown here is derived from an EMBL/GenBank/DDBJ whole genome shotgun (WGS) entry which is preliminary data.</text>
</comment>
<dbReference type="Gene3D" id="1.10.230.10">
    <property type="entry name" value="Cytochrome P450-Terp, domain 2"/>
    <property type="match status" value="1"/>
</dbReference>
<dbReference type="AlphaFoldDB" id="I8AM24"/>
<dbReference type="GO" id="GO:0005975">
    <property type="term" value="P:carbohydrate metabolic process"/>
    <property type="evidence" value="ECO:0007669"/>
    <property type="project" value="TreeGrafter"/>
</dbReference>
<dbReference type="UniPathway" id="UPA00223"/>
<dbReference type="CDD" id="cd06109">
    <property type="entry name" value="BsCS-I_like"/>
    <property type="match status" value="1"/>
</dbReference>
<dbReference type="EMBL" id="AKKV01000019">
    <property type="protein sequence ID" value="EIT86982.1"/>
    <property type="molecule type" value="Genomic_DNA"/>
</dbReference>
<evidence type="ECO:0000256" key="7">
    <source>
        <dbReference type="RuleBase" id="RU003406"/>
    </source>
</evidence>
<evidence type="ECO:0000256" key="6">
    <source>
        <dbReference type="PIRSR" id="PIRSR001369-1"/>
    </source>
</evidence>
<dbReference type="InterPro" id="IPR016143">
    <property type="entry name" value="Citrate_synth-like_sm_a-sub"/>
</dbReference>
<organism evidence="8 9">
    <name type="scientific">Fictibacillus macauensis ZFHKF-1</name>
    <dbReference type="NCBI Taxonomy" id="1196324"/>
    <lineage>
        <taxon>Bacteria</taxon>
        <taxon>Bacillati</taxon>
        <taxon>Bacillota</taxon>
        <taxon>Bacilli</taxon>
        <taxon>Bacillales</taxon>
        <taxon>Fictibacillaceae</taxon>
        <taxon>Fictibacillus</taxon>
    </lineage>
</organism>
<dbReference type="InterPro" id="IPR002020">
    <property type="entry name" value="Citrate_synthase"/>
</dbReference>
<comment type="catalytic activity">
    <reaction evidence="4">
        <text>oxaloacetate + acetyl-CoA + H2O = citrate + CoA + H(+)</text>
        <dbReference type="Rhea" id="RHEA:16845"/>
        <dbReference type="ChEBI" id="CHEBI:15377"/>
        <dbReference type="ChEBI" id="CHEBI:15378"/>
        <dbReference type="ChEBI" id="CHEBI:16452"/>
        <dbReference type="ChEBI" id="CHEBI:16947"/>
        <dbReference type="ChEBI" id="CHEBI:57287"/>
        <dbReference type="ChEBI" id="CHEBI:57288"/>
        <dbReference type="EC" id="2.3.3.16"/>
    </reaction>
</comment>
<feature type="active site" evidence="6">
    <location>
        <position position="307"/>
    </location>
</feature>
<dbReference type="Proteomes" id="UP000004080">
    <property type="component" value="Unassembled WGS sequence"/>
</dbReference>
<dbReference type="PANTHER" id="PTHR11739">
    <property type="entry name" value="CITRATE SYNTHASE"/>
    <property type="match status" value="1"/>
</dbReference>
<dbReference type="InterPro" id="IPR024176">
    <property type="entry name" value="Citrate_synthase_bac-typ"/>
</dbReference>
<evidence type="ECO:0000313" key="8">
    <source>
        <dbReference type="EMBL" id="EIT86982.1"/>
    </source>
</evidence>
<dbReference type="PATRIC" id="fig|1196324.3.peg.391"/>
<dbReference type="PROSITE" id="PS00480">
    <property type="entry name" value="CITRATE_SYNTHASE"/>
    <property type="match status" value="1"/>
</dbReference>
<name>I8AM24_9BACL</name>
<dbReference type="SUPFAM" id="SSF48256">
    <property type="entry name" value="Citrate synthase"/>
    <property type="match status" value="1"/>
</dbReference>
<evidence type="ECO:0000256" key="2">
    <source>
        <dbReference type="ARBA" id="ARBA00010566"/>
    </source>
</evidence>
<comment type="pathway">
    <text evidence="1">Carbohydrate metabolism; tricarboxylic acid cycle.</text>
</comment>
<evidence type="ECO:0000256" key="5">
    <source>
        <dbReference type="PIRNR" id="PIRNR001369"/>
    </source>
</evidence>
<dbReference type="InterPro" id="IPR016142">
    <property type="entry name" value="Citrate_synth-like_lrg_a-sub"/>
</dbReference>
<accession>I8AM24</accession>
<dbReference type="InterPro" id="IPR019810">
    <property type="entry name" value="Citrate_synthase_AS"/>
</dbReference>
<evidence type="ECO:0000256" key="1">
    <source>
        <dbReference type="ARBA" id="ARBA00005163"/>
    </source>
</evidence>
<dbReference type="eggNOG" id="COG0372">
    <property type="taxonomic scope" value="Bacteria"/>
</dbReference>
<reference evidence="8 9" key="1">
    <citation type="journal article" date="2012" name="J. Bacteriol.">
        <title>Genome of Bacillus macauensis ZFHKF-1, a Long-Chain-Forming Bacterium.</title>
        <authorList>
            <person name="Cai L."/>
            <person name="Zhang T."/>
        </authorList>
    </citation>
    <scope>NUCLEOTIDE SEQUENCE [LARGE SCALE GENOMIC DNA]</scope>
    <source>
        <strain evidence="8 9">ZFHKF-1</strain>
    </source>
</reference>
<comment type="similarity">
    <text evidence="2 5 7">Belongs to the citrate synthase family.</text>
</comment>
<keyword evidence="3 5" id="KW-0808">Transferase</keyword>
<dbReference type="GO" id="GO:0006099">
    <property type="term" value="P:tricarboxylic acid cycle"/>
    <property type="evidence" value="ECO:0007669"/>
    <property type="project" value="UniProtKB-UniPathway"/>
</dbReference>
<dbReference type="Gene3D" id="1.10.580.10">
    <property type="entry name" value="Citrate Synthase, domain 1"/>
    <property type="match status" value="1"/>
</dbReference>
<dbReference type="InterPro" id="IPR036969">
    <property type="entry name" value="Citrate_synthase_sf"/>
</dbReference>
<dbReference type="STRING" id="1196324.A374_01964"/>
<evidence type="ECO:0000313" key="9">
    <source>
        <dbReference type="Proteomes" id="UP000004080"/>
    </source>
</evidence>